<evidence type="ECO:0000313" key="2">
    <source>
        <dbReference type="Proteomes" id="UP000433737"/>
    </source>
</evidence>
<dbReference type="AlphaFoldDB" id="A0AAX3J6K3"/>
<sequence>MSIDIEPFLLVVLGQIYKKQGVAAIVSLSNKSYLIVLKKVIKIIGLGHFHQLTHGPKEGINPN</sequence>
<protein>
    <submittedName>
        <fullName evidence="1">Uncharacterized protein</fullName>
    </submittedName>
</protein>
<dbReference type="Proteomes" id="UP000433737">
    <property type="component" value="Unassembled WGS sequence"/>
</dbReference>
<gene>
    <name evidence="1" type="ORF">PANT111_190247</name>
</gene>
<reference evidence="1 2" key="1">
    <citation type="submission" date="2019-10" db="EMBL/GenBank/DDBJ databases">
        <authorList>
            <person name="Karimi E."/>
        </authorList>
    </citation>
    <scope>NUCLEOTIDE SEQUENCE [LARGE SCALE GENOMIC DNA]</scope>
    <source>
        <strain evidence="1">Pantoea sp. 111</strain>
    </source>
</reference>
<dbReference type="EMBL" id="CABWMH010000011">
    <property type="protein sequence ID" value="VXB94704.1"/>
    <property type="molecule type" value="Genomic_DNA"/>
</dbReference>
<evidence type="ECO:0000313" key="1">
    <source>
        <dbReference type="EMBL" id="VXB94704.1"/>
    </source>
</evidence>
<organism evidence="1 2">
    <name type="scientific">Pantoea brenneri</name>
    <dbReference type="NCBI Taxonomy" id="472694"/>
    <lineage>
        <taxon>Bacteria</taxon>
        <taxon>Pseudomonadati</taxon>
        <taxon>Pseudomonadota</taxon>
        <taxon>Gammaproteobacteria</taxon>
        <taxon>Enterobacterales</taxon>
        <taxon>Erwiniaceae</taxon>
        <taxon>Pantoea</taxon>
    </lineage>
</organism>
<accession>A0AAX3J6K3</accession>
<name>A0AAX3J6K3_9GAMM</name>
<proteinExistence type="predicted"/>
<comment type="caution">
    <text evidence="1">The sequence shown here is derived from an EMBL/GenBank/DDBJ whole genome shotgun (WGS) entry which is preliminary data.</text>
</comment>